<dbReference type="Pfam" id="PF03572">
    <property type="entry name" value="Peptidase_S41"/>
    <property type="match status" value="1"/>
</dbReference>
<dbReference type="PANTHER" id="PTHR37049:SF5">
    <property type="entry name" value="TAIL SPECIFIC PROTEASE DOMAIN-CONTAINING PROTEIN"/>
    <property type="match status" value="1"/>
</dbReference>
<feature type="domain" description="Tail specific protease" evidence="2">
    <location>
        <begin position="223"/>
        <end position="417"/>
    </location>
</feature>
<reference evidence="3" key="1">
    <citation type="journal article" date="2020" name="Fungal Divers.">
        <title>Resolving the Mortierellaceae phylogeny through synthesis of multi-gene phylogenetics and phylogenomics.</title>
        <authorList>
            <person name="Vandepol N."/>
            <person name="Liber J."/>
            <person name="Desiro A."/>
            <person name="Na H."/>
            <person name="Kennedy M."/>
            <person name="Barry K."/>
            <person name="Grigoriev I.V."/>
            <person name="Miller A.N."/>
            <person name="O'Donnell K."/>
            <person name="Stajich J.E."/>
            <person name="Bonito G."/>
        </authorList>
    </citation>
    <scope>NUCLEOTIDE SEQUENCE</scope>
    <source>
        <strain evidence="3">BC1065</strain>
    </source>
</reference>
<dbReference type="GO" id="GO:0006508">
    <property type="term" value="P:proteolysis"/>
    <property type="evidence" value="ECO:0007669"/>
    <property type="project" value="InterPro"/>
</dbReference>
<dbReference type="Proteomes" id="UP000807716">
    <property type="component" value="Unassembled WGS sequence"/>
</dbReference>
<accession>A0A9P6PN20</accession>
<dbReference type="InterPro" id="IPR052766">
    <property type="entry name" value="S41A_metabolite_peptidase"/>
</dbReference>
<evidence type="ECO:0000256" key="1">
    <source>
        <dbReference type="SAM" id="MobiDB-lite"/>
    </source>
</evidence>
<dbReference type="Gene3D" id="3.90.226.10">
    <property type="entry name" value="2-enoyl-CoA Hydratase, Chain A, domain 1"/>
    <property type="match status" value="1"/>
</dbReference>
<gene>
    <name evidence="3" type="ORF">DFQ27_000858</name>
</gene>
<feature type="non-terminal residue" evidence="3">
    <location>
        <position position="1"/>
    </location>
</feature>
<dbReference type="EMBL" id="JAAAJB010001241">
    <property type="protein sequence ID" value="KAG0248524.1"/>
    <property type="molecule type" value="Genomic_DNA"/>
</dbReference>
<protein>
    <recommendedName>
        <fullName evidence="2">Tail specific protease domain-containing protein</fullName>
    </recommendedName>
</protein>
<evidence type="ECO:0000259" key="2">
    <source>
        <dbReference type="Pfam" id="PF03572"/>
    </source>
</evidence>
<dbReference type="PANTHER" id="PTHR37049">
    <property type="entry name" value="PEPTIDASE S41 FAMILY PROTEIN"/>
    <property type="match status" value="1"/>
</dbReference>
<dbReference type="GO" id="GO:0008236">
    <property type="term" value="F:serine-type peptidase activity"/>
    <property type="evidence" value="ECO:0007669"/>
    <property type="project" value="InterPro"/>
</dbReference>
<dbReference type="OrthoDB" id="2437318at2759"/>
<comment type="caution">
    <text evidence="3">The sequence shown here is derived from an EMBL/GenBank/DDBJ whole genome shotgun (WGS) entry which is preliminary data.</text>
</comment>
<keyword evidence="4" id="KW-1185">Reference proteome</keyword>
<organism evidence="3 4">
    <name type="scientific">Actinomortierella ambigua</name>
    <dbReference type="NCBI Taxonomy" id="1343610"/>
    <lineage>
        <taxon>Eukaryota</taxon>
        <taxon>Fungi</taxon>
        <taxon>Fungi incertae sedis</taxon>
        <taxon>Mucoromycota</taxon>
        <taxon>Mortierellomycotina</taxon>
        <taxon>Mortierellomycetes</taxon>
        <taxon>Mortierellales</taxon>
        <taxon>Mortierellaceae</taxon>
        <taxon>Actinomortierella</taxon>
    </lineage>
</organism>
<feature type="compositionally biased region" description="Acidic residues" evidence="1">
    <location>
        <begin position="68"/>
        <end position="77"/>
    </location>
</feature>
<feature type="compositionally biased region" description="Basic and acidic residues" evidence="1">
    <location>
        <begin position="78"/>
        <end position="89"/>
    </location>
</feature>
<dbReference type="InterPro" id="IPR005151">
    <property type="entry name" value="Tail-specific_protease"/>
</dbReference>
<name>A0A9P6PN20_9FUNG</name>
<proteinExistence type="predicted"/>
<evidence type="ECO:0000313" key="4">
    <source>
        <dbReference type="Proteomes" id="UP000807716"/>
    </source>
</evidence>
<dbReference type="SUPFAM" id="SSF52096">
    <property type="entry name" value="ClpP/crotonase"/>
    <property type="match status" value="1"/>
</dbReference>
<feature type="region of interest" description="Disordered" evidence="1">
    <location>
        <begin position="63"/>
        <end position="98"/>
    </location>
</feature>
<dbReference type="AlphaFoldDB" id="A0A9P6PN20"/>
<evidence type="ECO:0000313" key="3">
    <source>
        <dbReference type="EMBL" id="KAG0248524.1"/>
    </source>
</evidence>
<dbReference type="InterPro" id="IPR029045">
    <property type="entry name" value="ClpP/crotonase-like_dom_sf"/>
</dbReference>
<sequence>MLPPQEFLSYGFRCPDQWGTNEPRLVDVKWGANYIGASGAVDIPGYYNAYCVAPTSAAVAASSSTLNSEEEGDGDQQEEGHKSRSEADLLRQVQSSPWDSLPDDVREWAIEEVVKEFKEMPDWLAEGTQEVILGAEESSLSKVAWDDETDPKVLRERAEHILRELPVFEPAPRIPPYKTERLITRMHNAPEFSVEADPYTVLLSSPLTSKNTLYAILLADNTTGVLVIPTFETPTTIVSIQQTYATFVQALNVLLPVAKRLIIDVRGNSGGTACLSSALIAAFFPEIPNPVLNFRYSSLEQQLINIQWDTYVSFLTIVPGSSVNTTSAYLNETVSYPNRQYNFTNYLFNECAHINLPKFGTTNDPTKPYNPWAPENLVILSDGGCGSACATFANLLATKRGVRTVAVGGRDTANRMSFTSFPGGAVVTAKDHFDT</sequence>